<sequence>MSRISNAFKKEKAFIGFVVAGDPDLKVTVENVLALEDGGADLVEIGIPFSDPVADGPVIQDADQRALNQNVNTEDVFELVRLIREQSDIPLVFLTYANLVFKSGYETFCKKCVDLEVSGMIIPDLPYEEQDDLLVVMEQNDLDLIQLITPTSKERIPKLAKRARGFIYVVSSMGITGTRNEFKEDISQLTNEIKKYTTVPIAIGFGIHTPIQAVEMSHLADGIIVGSEIVRIAHEDSPQRLMTYIQEMKDAIS</sequence>
<keyword evidence="7 9" id="KW-0456">Lyase</keyword>
<dbReference type="OrthoDB" id="9804578at2"/>
<evidence type="ECO:0000256" key="3">
    <source>
        <dbReference type="ARBA" id="ARBA00011270"/>
    </source>
</evidence>
<evidence type="ECO:0000256" key="9">
    <source>
        <dbReference type="HAMAP-Rule" id="MF_00131"/>
    </source>
</evidence>
<protein>
    <recommendedName>
        <fullName evidence="9">Tryptophan synthase alpha chain</fullName>
        <ecNumber evidence="9">4.2.1.20</ecNumber>
    </recommendedName>
</protein>
<evidence type="ECO:0000256" key="1">
    <source>
        <dbReference type="ARBA" id="ARBA00003365"/>
    </source>
</evidence>
<dbReference type="Proteomes" id="UP000051565">
    <property type="component" value="Unassembled WGS sequence"/>
</dbReference>
<dbReference type="Gene3D" id="3.20.20.70">
    <property type="entry name" value="Aldolase class I"/>
    <property type="match status" value="1"/>
</dbReference>
<evidence type="ECO:0000256" key="4">
    <source>
        <dbReference type="ARBA" id="ARBA00022605"/>
    </source>
</evidence>
<evidence type="ECO:0000256" key="8">
    <source>
        <dbReference type="ARBA" id="ARBA00049047"/>
    </source>
</evidence>
<dbReference type="AlphaFoldDB" id="A0A0R2JTT9"/>
<dbReference type="PANTHER" id="PTHR43406">
    <property type="entry name" value="TRYPTOPHAN SYNTHASE, ALPHA CHAIN"/>
    <property type="match status" value="1"/>
</dbReference>
<comment type="similarity">
    <text evidence="9 10">Belongs to the TrpA family.</text>
</comment>
<comment type="function">
    <text evidence="1 9">The alpha subunit is responsible for the aldol cleavage of indoleglycerol phosphate to indole and glyceraldehyde 3-phosphate.</text>
</comment>
<keyword evidence="12" id="KW-1185">Reference proteome</keyword>
<evidence type="ECO:0000256" key="2">
    <source>
        <dbReference type="ARBA" id="ARBA00004733"/>
    </source>
</evidence>
<dbReference type="InterPro" id="IPR002028">
    <property type="entry name" value="Trp_synthase_suA"/>
</dbReference>
<dbReference type="EMBL" id="JQBT01000010">
    <property type="protein sequence ID" value="KRN80459.1"/>
    <property type="molecule type" value="Genomic_DNA"/>
</dbReference>
<dbReference type="CDD" id="cd04724">
    <property type="entry name" value="Tryptophan_synthase_alpha"/>
    <property type="match status" value="1"/>
</dbReference>
<gene>
    <name evidence="9" type="primary">trpA</name>
    <name evidence="11" type="ORF">IV52_GL000033</name>
</gene>
<dbReference type="RefSeq" id="WP_056997548.1">
    <property type="nucleotide sequence ID" value="NZ_FUXS01000006.1"/>
</dbReference>
<comment type="subunit">
    <text evidence="3 9">Tetramer of two alpha and two beta chains.</text>
</comment>
<feature type="active site" description="Proton acceptor" evidence="9">
    <location>
        <position position="55"/>
    </location>
</feature>
<dbReference type="FunFam" id="3.20.20.70:FF:000037">
    <property type="entry name" value="Tryptophan synthase alpha chain"/>
    <property type="match status" value="1"/>
</dbReference>
<evidence type="ECO:0000256" key="5">
    <source>
        <dbReference type="ARBA" id="ARBA00022822"/>
    </source>
</evidence>
<dbReference type="HAMAP" id="MF_00131">
    <property type="entry name" value="Trp_synth_alpha"/>
    <property type="match status" value="1"/>
</dbReference>
<dbReference type="InterPro" id="IPR018204">
    <property type="entry name" value="Trp_synthase_alpha_AS"/>
</dbReference>
<dbReference type="UniPathway" id="UPA00035">
    <property type="reaction ID" value="UER00044"/>
</dbReference>
<organism evidence="11 12">
    <name type="scientific">Fructilactobacillus lindneri DSM 20690 = JCM 11027</name>
    <dbReference type="NCBI Taxonomy" id="1122148"/>
    <lineage>
        <taxon>Bacteria</taxon>
        <taxon>Bacillati</taxon>
        <taxon>Bacillota</taxon>
        <taxon>Bacilli</taxon>
        <taxon>Lactobacillales</taxon>
        <taxon>Lactobacillaceae</taxon>
        <taxon>Fructilactobacillus</taxon>
    </lineage>
</organism>
<keyword evidence="5 9" id="KW-0822">Tryptophan biosynthesis</keyword>
<dbReference type="SUPFAM" id="SSF51366">
    <property type="entry name" value="Ribulose-phoshate binding barrel"/>
    <property type="match status" value="1"/>
</dbReference>
<dbReference type="Pfam" id="PF00290">
    <property type="entry name" value="Trp_syntA"/>
    <property type="match status" value="1"/>
</dbReference>
<evidence type="ECO:0000313" key="11">
    <source>
        <dbReference type="EMBL" id="KRN80459.1"/>
    </source>
</evidence>
<comment type="pathway">
    <text evidence="2 9">Amino-acid biosynthesis; L-tryptophan biosynthesis; L-tryptophan from chorismate: step 5/5.</text>
</comment>
<name>A0A0R2JTT9_9LACO</name>
<evidence type="ECO:0000256" key="6">
    <source>
        <dbReference type="ARBA" id="ARBA00023141"/>
    </source>
</evidence>
<dbReference type="InterPro" id="IPR011060">
    <property type="entry name" value="RibuloseP-bd_barrel"/>
</dbReference>
<dbReference type="PROSITE" id="PS00167">
    <property type="entry name" value="TRP_SYNTHASE_ALPHA"/>
    <property type="match status" value="1"/>
</dbReference>
<evidence type="ECO:0000256" key="7">
    <source>
        <dbReference type="ARBA" id="ARBA00023239"/>
    </source>
</evidence>
<feature type="active site" description="Proton acceptor" evidence="9">
    <location>
        <position position="44"/>
    </location>
</feature>
<keyword evidence="4 9" id="KW-0028">Amino-acid biosynthesis</keyword>
<comment type="caution">
    <text evidence="11">The sequence shown here is derived from an EMBL/GenBank/DDBJ whole genome shotgun (WGS) entry which is preliminary data.</text>
</comment>
<dbReference type="GO" id="GO:0004834">
    <property type="term" value="F:tryptophan synthase activity"/>
    <property type="evidence" value="ECO:0007669"/>
    <property type="project" value="UniProtKB-UniRule"/>
</dbReference>
<proteinExistence type="inferred from homology"/>
<dbReference type="GO" id="GO:0005829">
    <property type="term" value="C:cytosol"/>
    <property type="evidence" value="ECO:0007669"/>
    <property type="project" value="TreeGrafter"/>
</dbReference>
<keyword evidence="6 9" id="KW-0057">Aromatic amino acid biosynthesis</keyword>
<dbReference type="STRING" id="53444.AYR59_01085"/>
<accession>A0A0R2JTT9</accession>
<dbReference type="EC" id="4.2.1.20" evidence="9"/>
<dbReference type="PANTHER" id="PTHR43406:SF1">
    <property type="entry name" value="TRYPTOPHAN SYNTHASE ALPHA CHAIN, CHLOROPLASTIC"/>
    <property type="match status" value="1"/>
</dbReference>
<evidence type="ECO:0000256" key="10">
    <source>
        <dbReference type="RuleBase" id="RU003662"/>
    </source>
</evidence>
<comment type="catalytic activity">
    <reaction evidence="8 9">
        <text>(1S,2R)-1-C-(indol-3-yl)glycerol 3-phosphate + L-serine = D-glyceraldehyde 3-phosphate + L-tryptophan + H2O</text>
        <dbReference type="Rhea" id="RHEA:10532"/>
        <dbReference type="ChEBI" id="CHEBI:15377"/>
        <dbReference type="ChEBI" id="CHEBI:33384"/>
        <dbReference type="ChEBI" id="CHEBI:57912"/>
        <dbReference type="ChEBI" id="CHEBI:58866"/>
        <dbReference type="ChEBI" id="CHEBI:59776"/>
        <dbReference type="EC" id="4.2.1.20"/>
    </reaction>
</comment>
<dbReference type="NCBIfam" id="TIGR00262">
    <property type="entry name" value="trpA"/>
    <property type="match status" value="1"/>
</dbReference>
<evidence type="ECO:0000313" key="12">
    <source>
        <dbReference type="Proteomes" id="UP000051565"/>
    </source>
</evidence>
<reference evidence="11 12" key="1">
    <citation type="journal article" date="2015" name="Genome Announc.">
        <title>Expanding the biotechnology potential of lactobacilli through comparative genomics of 213 strains and associated genera.</title>
        <authorList>
            <person name="Sun Z."/>
            <person name="Harris H.M."/>
            <person name="McCann A."/>
            <person name="Guo C."/>
            <person name="Argimon S."/>
            <person name="Zhang W."/>
            <person name="Yang X."/>
            <person name="Jeffery I.B."/>
            <person name="Cooney J.C."/>
            <person name="Kagawa T.F."/>
            <person name="Liu W."/>
            <person name="Song Y."/>
            <person name="Salvetti E."/>
            <person name="Wrobel A."/>
            <person name="Rasinkangas P."/>
            <person name="Parkhill J."/>
            <person name="Rea M.C."/>
            <person name="O'Sullivan O."/>
            <person name="Ritari J."/>
            <person name="Douillard F.P."/>
            <person name="Paul Ross R."/>
            <person name="Yang R."/>
            <person name="Briner A.E."/>
            <person name="Felis G.E."/>
            <person name="de Vos W.M."/>
            <person name="Barrangou R."/>
            <person name="Klaenhammer T.R."/>
            <person name="Caufield P.W."/>
            <person name="Cui Y."/>
            <person name="Zhang H."/>
            <person name="O'Toole P.W."/>
        </authorList>
    </citation>
    <scope>NUCLEOTIDE SEQUENCE [LARGE SCALE GENOMIC DNA]</scope>
    <source>
        <strain evidence="11 12">DSM 20690</strain>
    </source>
</reference>
<dbReference type="PATRIC" id="fig|1122148.6.peg.38"/>
<dbReference type="InterPro" id="IPR013785">
    <property type="entry name" value="Aldolase_TIM"/>
</dbReference>